<sequence length="162" mass="17081">MATNGVLPLAISLVIFSVIFTIAYRQIDDRYKVGPYIQFLRSLDGVKLWVFWLPPAMSIGLFIAMALGVFETKNQDLDEQRISSNASPTGYGPPPAKSPPPTTTASPTPTAESAQALRDRLAAEEAATHNATQICPGTAAALSPGVPVFTSAEAGCAEKSTA</sequence>
<gene>
    <name evidence="3" type="ORF">MBM_09552</name>
</gene>
<dbReference type="GeneID" id="18765487"/>
<feature type="region of interest" description="Disordered" evidence="1">
    <location>
        <begin position="78"/>
        <end position="116"/>
    </location>
</feature>
<dbReference type="Proteomes" id="UP000006753">
    <property type="component" value="Unassembled WGS sequence"/>
</dbReference>
<feature type="compositionally biased region" description="Low complexity" evidence="1">
    <location>
        <begin position="103"/>
        <end position="116"/>
    </location>
</feature>
<feature type="compositionally biased region" description="Pro residues" evidence="1">
    <location>
        <begin position="91"/>
        <end position="102"/>
    </location>
</feature>
<evidence type="ECO:0000256" key="1">
    <source>
        <dbReference type="SAM" id="MobiDB-lite"/>
    </source>
</evidence>
<name>K1WHE2_MARBU</name>
<keyword evidence="4" id="KW-1185">Reference proteome</keyword>
<keyword evidence="2" id="KW-0472">Membrane</keyword>
<keyword evidence="2" id="KW-1133">Transmembrane helix</keyword>
<dbReference type="EMBL" id="JH921460">
    <property type="protein sequence ID" value="EKD12231.1"/>
    <property type="molecule type" value="Genomic_DNA"/>
</dbReference>
<dbReference type="HOGENOM" id="CLU_1635756_0_0_1"/>
<dbReference type="OrthoDB" id="10429855at2759"/>
<proteinExistence type="predicted"/>
<feature type="transmembrane region" description="Helical" evidence="2">
    <location>
        <begin position="48"/>
        <end position="70"/>
    </location>
</feature>
<reference evidence="3 4" key="1">
    <citation type="journal article" date="2012" name="BMC Genomics">
        <title>Sequencing the genome of Marssonina brunnea reveals fungus-poplar co-evolution.</title>
        <authorList>
            <person name="Zhu S."/>
            <person name="Cao Y.-Z."/>
            <person name="Jiang C."/>
            <person name="Tan B.-Y."/>
            <person name="Wang Z."/>
            <person name="Feng S."/>
            <person name="Zhang L."/>
            <person name="Su X.-H."/>
            <person name="Brejova B."/>
            <person name="Vinar T."/>
            <person name="Xu M."/>
            <person name="Wang M.-X."/>
            <person name="Zhang S.-G."/>
            <person name="Huang M.-R."/>
            <person name="Wu R."/>
            <person name="Zhou Y."/>
        </authorList>
    </citation>
    <scope>NUCLEOTIDE SEQUENCE [LARGE SCALE GENOMIC DNA]</scope>
    <source>
        <strain evidence="3 4">MB_m1</strain>
    </source>
</reference>
<keyword evidence="2" id="KW-0812">Transmembrane</keyword>
<dbReference type="InParanoid" id="K1WHE2"/>
<accession>K1WHE2</accession>
<protein>
    <submittedName>
        <fullName evidence="3">Uncharacterized protein</fullName>
    </submittedName>
</protein>
<evidence type="ECO:0000256" key="2">
    <source>
        <dbReference type="SAM" id="Phobius"/>
    </source>
</evidence>
<evidence type="ECO:0000313" key="4">
    <source>
        <dbReference type="Proteomes" id="UP000006753"/>
    </source>
</evidence>
<dbReference type="AlphaFoldDB" id="K1WHE2"/>
<organism evidence="3 4">
    <name type="scientific">Marssonina brunnea f. sp. multigermtubi (strain MB_m1)</name>
    <name type="common">Marssonina leaf spot fungus</name>
    <dbReference type="NCBI Taxonomy" id="1072389"/>
    <lineage>
        <taxon>Eukaryota</taxon>
        <taxon>Fungi</taxon>
        <taxon>Dikarya</taxon>
        <taxon>Ascomycota</taxon>
        <taxon>Pezizomycotina</taxon>
        <taxon>Leotiomycetes</taxon>
        <taxon>Helotiales</taxon>
        <taxon>Drepanopezizaceae</taxon>
        <taxon>Drepanopeziza</taxon>
    </lineage>
</organism>
<feature type="transmembrane region" description="Helical" evidence="2">
    <location>
        <begin position="6"/>
        <end position="27"/>
    </location>
</feature>
<evidence type="ECO:0000313" key="3">
    <source>
        <dbReference type="EMBL" id="EKD12231.1"/>
    </source>
</evidence>
<dbReference type="KEGG" id="mbe:MBM_09552"/>
<dbReference type="RefSeq" id="XP_007297441.1">
    <property type="nucleotide sequence ID" value="XM_007297379.1"/>
</dbReference>